<name>A0A107G2Z1_9BURK</name>
<evidence type="ECO:0000313" key="2">
    <source>
        <dbReference type="EMBL" id="KWE04399.1"/>
    </source>
</evidence>
<dbReference type="OrthoDB" id="8926940at2"/>
<dbReference type="Pfam" id="PF00419">
    <property type="entry name" value="Fimbrial"/>
    <property type="match status" value="1"/>
</dbReference>
<dbReference type="GO" id="GO:0009289">
    <property type="term" value="C:pilus"/>
    <property type="evidence" value="ECO:0007669"/>
    <property type="project" value="InterPro"/>
</dbReference>
<proteinExistence type="predicted"/>
<dbReference type="InterPro" id="IPR036937">
    <property type="entry name" value="Adhesion_dom_fimbrial_sf"/>
</dbReference>
<organism evidence="2 3">
    <name type="scientific">Burkholderia ubonensis</name>
    <dbReference type="NCBI Taxonomy" id="101571"/>
    <lineage>
        <taxon>Bacteria</taxon>
        <taxon>Pseudomonadati</taxon>
        <taxon>Pseudomonadota</taxon>
        <taxon>Betaproteobacteria</taxon>
        <taxon>Burkholderiales</taxon>
        <taxon>Burkholderiaceae</taxon>
        <taxon>Burkholderia</taxon>
        <taxon>Burkholderia cepacia complex</taxon>
    </lineage>
</organism>
<evidence type="ECO:0000313" key="3">
    <source>
        <dbReference type="Proteomes" id="UP000062998"/>
    </source>
</evidence>
<dbReference type="Proteomes" id="UP000062998">
    <property type="component" value="Unassembled WGS sequence"/>
</dbReference>
<dbReference type="InterPro" id="IPR000259">
    <property type="entry name" value="Adhesion_dom_fimbrial"/>
</dbReference>
<sequence>MTRARRNASGMSAWLRWCVFALFVAIAQPAWALRCIADGGGTSLTESIGNVASYPTDAPDGYVIWVSPPRTTTGYCYKDLGNRLQYSTERVFFYANPEQQNPAAWGLEIGIRVGGQDYFGRSSRPGDGVETGSKVFPCNMSDSEVRAGLCQKWPISITYQVVVRKRGTWVSPPSDIYAVFQFDGEGGLNFINPSFRYKLSGLQKLKPTPCTVDVLVTPEPGIVNFGQVQTSGNGFLPAVPRKRFSMSLTKKCSIPVRVDGYFEATKGTVQNGLLVPESKSNFGIGLEDSQGKPIEFNKQFTLTQFPANVANQSVMLDAVLKSFGPPKIGPFNASATIRIFLY</sequence>
<dbReference type="SUPFAM" id="SSF49401">
    <property type="entry name" value="Bacterial adhesins"/>
    <property type="match status" value="1"/>
</dbReference>
<evidence type="ECO:0000259" key="1">
    <source>
        <dbReference type="Pfam" id="PF00419"/>
    </source>
</evidence>
<accession>A0A107G2Z1</accession>
<reference evidence="2 3" key="1">
    <citation type="submission" date="2015-11" db="EMBL/GenBank/DDBJ databases">
        <title>Expanding the genomic diversity of Burkholderia species for the development of highly accurate diagnostics.</title>
        <authorList>
            <person name="Sahl J."/>
            <person name="Keim P."/>
            <person name="Wagner D."/>
        </authorList>
    </citation>
    <scope>NUCLEOTIDE SEQUENCE [LARGE SCALE GENOMIC DNA]</scope>
    <source>
        <strain evidence="2 3">MSMB2167WGS</strain>
    </source>
</reference>
<dbReference type="Gene3D" id="2.60.40.1090">
    <property type="entry name" value="Fimbrial-type adhesion domain"/>
    <property type="match status" value="1"/>
</dbReference>
<dbReference type="InterPro" id="IPR008966">
    <property type="entry name" value="Adhesion_dom_sf"/>
</dbReference>
<gene>
    <name evidence="2" type="ORF">WL73_13225</name>
</gene>
<protein>
    <submittedName>
        <fullName evidence="2">Fimbrial protein</fullName>
    </submittedName>
</protein>
<feature type="domain" description="Fimbrial-type adhesion" evidence="1">
    <location>
        <begin position="206"/>
        <end position="339"/>
    </location>
</feature>
<dbReference type="EMBL" id="LPIX01000048">
    <property type="protein sequence ID" value="KWE04399.1"/>
    <property type="molecule type" value="Genomic_DNA"/>
</dbReference>
<comment type="caution">
    <text evidence="2">The sequence shown here is derived from an EMBL/GenBank/DDBJ whole genome shotgun (WGS) entry which is preliminary data.</text>
</comment>
<dbReference type="AlphaFoldDB" id="A0A107G2Z1"/>
<dbReference type="RefSeq" id="WP_060306511.1">
    <property type="nucleotide sequence ID" value="NZ_LPIU01000097.1"/>
</dbReference>
<dbReference type="GO" id="GO:0007155">
    <property type="term" value="P:cell adhesion"/>
    <property type="evidence" value="ECO:0007669"/>
    <property type="project" value="InterPro"/>
</dbReference>